<dbReference type="RefSeq" id="WP_131154936.1">
    <property type="nucleotide sequence ID" value="NZ_CP036402.1"/>
</dbReference>
<evidence type="ECO:0000256" key="4">
    <source>
        <dbReference type="ARBA" id="ARBA00022692"/>
    </source>
</evidence>
<evidence type="ECO:0000256" key="6">
    <source>
        <dbReference type="ARBA" id="ARBA00023136"/>
    </source>
</evidence>
<dbReference type="PANTHER" id="PTHR43386:SF23">
    <property type="entry name" value="ABC TRANSPORTER"/>
    <property type="match status" value="1"/>
</dbReference>
<dbReference type="InterPro" id="IPR035906">
    <property type="entry name" value="MetI-like_sf"/>
</dbReference>
<feature type="region of interest" description="Disordered" evidence="8">
    <location>
        <begin position="1"/>
        <end position="21"/>
    </location>
</feature>
<proteinExistence type="inferred from homology"/>
<evidence type="ECO:0000313" key="10">
    <source>
        <dbReference type="EMBL" id="QBI19939.1"/>
    </source>
</evidence>
<feature type="domain" description="ABC transmembrane type-1" evidence="9">
    <location>
        <begin position="90"/>
        <end position="283"/>
    </location>
</feature>
<accession>A0A411YFI8</accession>
<dbReference type="Gene3D" id="1.10.3720.10">
    <property type="entry name" value="MetI-like"/>
    <property type="match status" value="1"/>
</dbReference>
<reference evidence="10 11" key="1">
    <citation type="submission" date="2019-01" db="EMBL/GenBank/DDBJ databases">
        <title>Egibacter rhizosphaerae EGI 80759T.</title>
        <authorList>
            <person name="Chen D.-D."/>
            <person name="Tian Y."/>
            <person name="Jiao J.-Y."/>
            <person name="Zhang X.-T."/>
            <person name="Zhang Y.-G."/>
            <person name="Zhang Y."/>
            <person name="Xiao M."/>
            <person name="Shu W.-S."/>
            <person name="Li W.-J."/>
        </authorList>
    </citation>
    <scope>NUCLEOTIDE SEQUENCE [LARGE SCALE GENOMIC DNA]</scope>
    <source>
        <strain evidence="10 11">EGI 80759</strain>
    </source>
</reference>
<dbReference type="InterPro" id="IPR000515">
    <property type="entry name" value="MetI-like"/>
</dbReference>
<feature type="transmembrane region" description="Helical" evidence="7">
    <location>
        <begin position="28"/>
        <end position="50"/>
    </location>
</feature>
<keyword evidence="6 7" id="KW-0472">Membrane</keyword>
<evidence type="ECO:0000256" key="5">
    <source>
        <dbReference type="ARBA" id="ARBA00022989"/>
    </source>
</evidence>
<dbReference type="GO" id="GO:0055085">
    <property type="term" value="P:transmembrane transport"/>
    <property type="evidence" value="ECO:0007669"/>
    <property type="project" value="InterPro"/>
</dbReference>
<feature type="compositionally biased region" description="Basic residues" evidence="8">
    <location>
        <begin position="8"/>
        <end position="20"/>
    </location>
</feature>
<keyword evidence="11" id="KW-1185">Reference proteome</keyword>
<feature type="transmembrane region" description="Helical" evidence="7">
    <location>
        <begin position="261"/>
        <end position="286"/>
    </location>
</feature>
<name>A0A411YFI8_9ACTN</name>
<dbReference type="EMBL" id="CP036402">
    <property type="protein sequence ID" value="QBI19939.1"/>
    <property type="molecule type" value="Genomic_DNA"/>
</dbReference>
<dbReference type="CDD" id="cd06261">
    <property type="entry name" value="TM_PBP2"/>
    <property type="match status" value="1"/>
</dbReference>
<feature type="transmembrane region" description="Helical" evidence="7">
    <location>
        <begin position="206"/>
        <end position="227"/>
    </location>
</feature>
<dbReference type="KEGG" id="erz:ER308_10450"/>
<feature type="transmembrane region" description="Helical" evidence="7">
    <location>
        <begin position="96"/>
        <end position="119"/>
    </location>
</feature>
<keyword evidence="2 7" id="KW-0813">Transport</keyword>
<evidence type="ECO:0000256" key="3">
    <source>
        <dbReference type="ARBA" id="ARBA00022475"/>
    </source>
</evidence>
<organism evidence="10 11">
    <name type="scientific">Egibacter rhizosphaerae</name>
    <dbReference type="NCBI Taxonomy" id="1670831"/>
    <lineage>
        <taxon>Bacteria</taxon>
        <taxon>Bacillati</taxon>
        <taxon>Actinomycetota</taxon>
        <taxon>Nitriliruptoria</taxon>
        <taxon>Egibacterales</taxon>
        <taxon>Egibacteraceae</taxon>
        <taxon>Egibacter</taxon>
    </lineage>
</organism>
<dbReference type="InterPro" id="IPR050366">
    <property type="entry name" value="BP-dependent_transpt_permease"/>
</dbReference>
<dbReference type="Proteomes" id="UP000291469">
    <property type="component" value="Chromosome"/>
</dbReference>
<keyword evidence="4 7" id="KW-0812">Transmembrane</keyword>
<feature type="transmembrane region" description="Helical" evidence="7">
    <location>
        <begin position="139"/>
        <end position="166"/>
    </location>
</feature>
<evidence type="ECO:0000259" key="9">
    <source>
        <dbReference type="PROSITE" id="PS50928"/>
    </source>
</evidence>
<keyword evidence="5 7" id="KW-1133">Transmembrane helix</keyword>
<comment type="subcellular location">
    <subcellularLocation>
        <location evidence="1 7">Cell membrane</location>
        <topology evidence="1 7">Multi-pass membrane protein</topology>
    </subcellularLocation>
</comment>
<sequence length="300" mass="31757">MRTAAHVRPWRASRTGRTRRLAGTGPPWSAIIAGAGLAGLLLAAVGAEVVRPDEHLRTDFSVVMQSPSWSHPLGTDDTGRDLLALLLRALRTSLTVSALAAVVALVVGAAVGLVAGAVGGRVDAVAMRAIDFFASQNHLLFGILIAVLAHPVVGGAGAVTLAVGLTHWMRLARILRAEVLSLRERPFVAAAVGIGATRRQVIARHLLPHVLPAAGVGFVLLFPHAIFHESALSFLGVGMPSHEPSLGMLIADGQQSLFAGAWWVVLFPGFAIVFASVAIGTVGEWWQQRQQPRWRAELEL</sequence>
<dbReference type="SUPFAM" id="SSF161098">
    <property type="entry name" value="MetI-like"/>
    <property type="match status" value="1"/>
</dbReference>
<evidence type="ECO:0000256" key="7">
    <source>
        <dbReference type="RuleBase" id="RU363032"/>
    </source>
</evidence>
<dbReference type="OrthoDB" id="6637947at2"/>
<evidence type="ECO:0000313" key="11">
    <source>
        <dbReference type="Proteomes" id="UP000291469"/>
    </source>
</evidence>
<evidence type="ECO:0000256" key="1">
    <source>
        <dbReference type="ARBA" id="ARBA00004651"/>
    </source>
</evidence>
<protein>
    <submittedName>
        <fullName evidence="10">ABC transporter permease</fullName>
    </submittedName>
</protein>
<gene>
    <name evidence="10" type="ORF">ER308_10450</name>
</gene>
<dbReference type="PROSITE" id="PS50928">
    <property type="entry name" value="ABC_TM1"/>
    <property type="match status" value="1"/>
</dbReference>
<keyword evidence="3" id="KW-1003">Cell membrane</keyword>
<dbReference type="PANTHER" id="PTHR43386">
    <property type="entry name" value="OLIGOPEPTIDE TRANSPORT SYSTEM PERMEASE PROTEIN APPC"/>
    <property type="match status" value="1"/>
</dbReference>
<evidence type="ECO:0000256" key="8">
    <source>
        <dbReference type="SAM" id="MobiDB-lite"/>
    </source>
</evidence>
<dbReference type="GO" id="GO:0005886">
    <property type="term" value="C:plasma membrane"/>
    <property type="evidence" value="ECO:0007669"/>
    <property type="project" value="UniProtKB-SubCell"/>
</dbReference>
<evidence type="ECO:0000256" key="2">
    <source>
        <dbReference type="ARBA" id="ARBA00022448"/>
    </source>
</evidence>
<dbReference type="Pfam" id="PF00528">
    <property type="entry name" value="BPD_transp_1"/>
    <property type="match status" value="1"/>
</dbReference>
<dbReference type="AlphaFoldDB" id="A0A411YFI8"/>
<comment type="similarity">
    <text evidence="7">Belongs to the binding-protein-dependent transport system permease family.</text>
</comment>